<dbReference type="RefSeq" id="WP_133840801.1">
    <property type="nucleotide sequence ID" value="NZ_FXXP01000002.1"/>
</dbReference>
<dbReference type="EMBL" id="FXXP01000002">
    <property type="protein sequence ID" value="SMX29005.1"/>
    <property type="molecule type" value="Genomic_DNA"/>
</dbReference>
<evidence type="ECO:0008006" key="3">
    <source>
        <dbReference type="Google" id="ProtNLM"/>
    </source>
</evidence>
<name>A0A238JF05_9RHOB</name>
<dbReference type="OrthoDB" id="7846007at2"/>
<organism evidence="1 2">
    <name type="scientific">Pelagimonas phthalicica</name>
    <dbReference type="NCBI Taxonomy" id="1037362"/>
    <lineage>
        <taxon>Bacteria</taxon>
        <taxon>Pseudomonadati</taxon>
        <taxon>Pseudomonadota</taxon>
        <taxon>Alphaproteobacteria</taxon>
        <taxon>Rhodobacterales</taxon>
        <taxon>Roseobacteraceae</taxon>
        <taxon>Pelagimonas</taxon>
    </lineage>
</organism>
<sequence length="153" mass="16503">MHCLIVDTQMDRLNNTMIAFLEAGLQVTGTGSARVAQTCLRRSLVDVFVMDAGPMAPNDGSPRARLLDLAEARNEQLVTLLLTQDVAEDTESMTKAYQSVHCVLGHDVAPRLAAKLALASLAERTVVSGFDVEPVLPRVMPSRTPVFQSARAA</sequence>
<reference evidence="2" key="1">
    <citation type="submission" date="2017-05" db="EMBL/GenBank/DDBJ databases">
        <authorList>
            <person name="Rodrigo-Torres L."/>
            <person name="Arahal R. D."/>
            <person name="Lucena T."/>
        </authorList>
    </citation>
    <scope>NUCLEOTIDE SEQUENCE [LARGE SCALE GENOMIC DNA]</scope>
    <source>
        <strain evidence="2">CECT 8649</strain>
    </source>
</reference>
<proteinExistence type="predicted"/>
<keyword evidence="2" id="KW-1185">Reference proteome</keyword>
<protein>
    <recommendedName>
        <fullName evidence="3">Response regulator receiver domain-containing protein</fullName>
    </recommendedName>
</protein>
<evidence type="ECO:0000313" key="2">
    <source>
        <dbReference type="Proteomes" id="UP000225972"/>
    </source>
</evidence>
<gene>
    <name evidence="1" type="ORF">TRP8649_03133</name>
</gene>
<accession>A0A238JF05</accession>
<dbReference type="Proteomes" id="UP000225972">
    <property type="component" value="Unassembled WGS sequence"/>
</dbReference>
<dbReference type="AlphaFoldDB" id="A0A238JF05"/>
<evidence type="ECO:0000313" key="1">
    <source>
        <dbReference type="EMBL" id="SMX29005.1"/>
    </source>
</evidence>